<feature type="domain" description="Transposase IS66 C-terminal" evidence="2">
    <location>
        <begin position="215"/>
        <end position="253"/>
    </location>
</feature>
<dbReference type="InterPro" id="IPR004291">
    <property type="entry name" value="Transposase_IS66_central"/>
</dbReference>
<dbReference type="Proteomes" id="UP000018680">
    <property type="component" value="Chromosome"/>
</dbReference>
<dbReference type="NCBIfam" id="NF033517">
    <property type="entry name" value="transpos_IS66"/>
    <property type="match status" value="1"/>
</dbReference>
<dbReference type="KEGG" id="slr:L21SP2_0349"/>
<dbReference type="PATRIC" id="fig|1307761.3.peg.350"/>
<sequence>MKEEGRDNTSKSYMWLARGGPPDKPAYLYQYRQTRASKHIHEFLDGFEGYLQTDGYSGYSSALKDHPDIIHVSCFAHARRKFLEAAKAAKKAGSANQAVSFIAKLYKIEHDLRGKELTDEEFLLQRKAAVEPVLTKFLSWLQKRKEQVVPSVLLGKAISYTLNEWPKLIRYIESPQLTPDNNISERAIRPFVLGRKNWLFSGSPTGAESSSAMYSLIETAKANGLDPHSYLLKLFDKAPLAESENDWNSLLPWNIV</sequence>
<dbReference type="Pfam" id="PF03050">
    <property type="entry name" value="DDE_Tnp_IS66"/>
    <property type="match status" value="1"/>
</dbReference>
<evidence type="ECO:0000259" key="2">
    <source>
        <dbReference type="Pfam" id="PF13817"/>
    </source>
</evidence>
<reference evidence="3 4" key="1">
    <citation type="journal article" date="2015" name="Stand. Genomic Sci.">
        <title>Complete genome sequence and description of Salinispira pacifica gen. nov., sp. nov., a novel spirochaete isolated form a hypersaline microbial mat.</title>
        <authorList>
            <person name="Ben Hania W."/>
            <person name="Joseph M."/>
            <person name="Schumann P."/>
            <person name="Bunk B."/>
            <person name="Fiebig A."/>
            <person name="Sproer C."/>
            <person name="Klenk H.P."/>
            <person name="Fardeau M.L."/>
            <person name="Spring S."/>
        </authorList>
    </citation>
    <scope>NUCLEOTIDE SEQUENCE [LARGE SCALE GENOMIC DNA]</scope>
    <source>
        <strain evidence="3 4">L21-RPul-D2</strain>
    </source>
</reference>
<dbReference type="EMBL" id="CP006939">
    <property type="protein sequence ID" value="AHC13785.1"/>
    <property type="molecule type" value="Genomic_DNA"/>
</dbReference>
<dbReference type="STRING" id="1307761.L21SP2_0349"/>
<organism evidence="3 4">
    <name type="scientific">Salinispira pacifica</name>
    <dbReference type="NCBI Taxonomy" id="1307761"/>
    <lineage>
        <taxon>Bacteria</taxon>
        <taxon>Pseudomonadati</taxon>
        <taxon>Spirochaetota</taxon>
        <taxon>Spirochaetia</taxon>
        <taxon>Spirochaetales</taxon>
        <taxon>Spirochaetaceae</taxon>
        <taxon>Salinispira</taxon>
    </lineage>
</organism>
<keyword evidence="4" id="KW-1185">Reference proteome</keyword>
<dbReference type="AlphaFoldDB" id="V5WDT9"/>
<protein>
    <submittedName>
        <fullName evidence="3">Mobile element protein</fullName>
    </submittedName>
</protein>
<evidence type="ECO:0000259" key="1">
    <source>
        <dbReference type="Pfam" id="PF03050"/>
    </source>
</evidence>
<evidence type="ECO:0000313" key="3">
    <source>
        <dbReference type="EMBL" id="AHC13785.1"/>
    </source>
</evidence>
<dbReference type="PANTHER" id="PTHR33678">
    <property type="entry name" value="BLL1576 PROTEIN"/>
    <property type="match status" value="1"/>
</dbReference>
<dbReference type="HOGENOM" id="CLU_023034_5_0_12"/>
<feature type="domain" description="Transposase IS66 central" evidence="1">
    <location>
        <begin position="3"/>
        <end position="208"/>
    </location>
</feature>
<dbReference type="OrthoDB" id="357621at2"/>
<dbReference type="InterPro" id="IPR052344">
    <property type="entry name" value="Transposase-related"/>
</dbReference>
<dbReference type="eggNOG" id="COG3316">
    <property type="taxonomic scope" value="Bacteria"/>
</dbReference>
<accession>V5WDT9</accession>
<dbReference type="Pfam" id="PF13817">
    <property type="entry name" value="DDE_Tnp_IS66_C"/>
    <property type="match status" value="1"/>
</dbReference>
<dbReference type="InterPro" id="IPR039552">
    <property type="entry name" value="IS66_C"/>
</dbReference>
<gene>
    <name evidence="3" type="ORF">L21SP2_0349</name>
</gene>
<name>V5WDT9_9SPIO</name>
<evidence type="ECO:0000313" key="4">
    <source>
        <dbReference type="Proteomes" id="UP000018680"/>
    </source>
</evidence>
<dbReference type="PANTHER" id="PTHR33678:SF1">
    <property type="entry name" value="BLL1576 PROTEIN"/>
    <property type="match status" value="1"/>
</dbReference>
<proteinExistence type="predicted"/>